<keyword evidence="1" id="KW-0472">Membrane</keyword>
<feature type="transmembrane region" description="Helical" evidence="1">
    <location>
        <begin position="12"/>
        <end position="45"/>
    </location>
</feature>
<proteinExistence type="predicted"/>
<keyword evidence="3" id="KW-1185">Reference proteome</keyword>
<organism evidence="2 3">
    <name type="scientific">Gossypium arboreum</name>
    <name type="common">Tree cotton</name>
    <name type="synonym">Gossypium nanking</name>
    <dbReference type="NCBI Taxonomy" id="29729"/>
    <lineage>
        <taxon>Eukaryota</taxon>
        <taxon>Viridiplantae</taxon>
        <taxon>Streptophyta</taxon>
        <taxon>Embryophyta</taxon>
        <taxon>Tracheophyta</taxon>
        <taxon>Spermatophyta</taxon>
        <taxon>Magnoliopsida</taxon>
        <taxon>eudicotyledons</taxon>
        <taxon>Gunneridae</taxon>
        <taxon>Pentapetalae</taxon>
        <taxon>rosids</taxon>
        <taxon>malvids</taxon>
        <taxon>Malvales</taxon>
        <taxon>Malvaceae</taxon>
        <taxon>Malvoideae</taxon>
        <taxon>Gossypium</taxon>
    </lineage>
</organism>
<dbReference type="Proteomes" id="UP000032142">
    <property type="component" value="Unassembled WGS sequence"/>
</dbReference>
<reference evidence="3" key="1">
    <citation type="submission" date="2014-09" db="EMBL/GenBank/DDBJ databases">
        <authorList>
            <person name="Mudge J."/>
            <person name="Ramaraj T."/>
            <person name="Lindquist I.E."/>
            <person name="Bharti A.K."/>
            <person name="Sundararajan A."/>
            <person name="Cameron C.T."/>
            <person name="Woodward J.E."/>
            <person name="May G.D."/>
            <person name="Brubaker C."/>
            <person name="Broadhvest J."/>
            <person name="Wilkins T.A."/>
        </authorList>
    </citation>
    <scope>NUCLEOTIDE SEQUENCE</scope>
    <source>
        <strain evidence="3">cv. AKA8401</strain>
    </source>
</reference>
<dbReference type="EMBL" id="KN415022">
    <property type="protein sequence ID" value="KHG20164.1"/>
    <property type="molecule type" value="Genomic_DNA"/>
</dbReference>
<dbReference type="AlphaFoldDB" id="A0A0B0P7Q7"/>
<evidence type="ECO:0000313" key="3">
    <source>
        <dbReference type="Proteomes" id="UP000032142"/>
    </source>
</evidence>
<keyword evidence="1" id="KW-0812">Transmembrane</keyword>
<name>A0A0B0P7Q7_GOSAR</name>
<evidence type="ECO:0000256" key="1">
    <source>
        <dbReference type="SAM" id="Phobius"/>
    </source>
</evidence>
<protein>
    <submittedName>
        <fullName evidence="2">Uncharacterized protein</fullName>
    </submittedName>
</protein>
<gene>
    <name evidence="2" type="ORF">F383_25062</name>
</gene>
<accession>A0A0B0P7Q7</accession>
<evidence type="ECO:0000313" key="2">
    <source>
        <dbReference type="EMBL" id="KHG20164.1"/>
    </source>
</evidence>
<keyword evidence="1" id="KW-1133">Transmembrane helix</keyword>
<sequence length="46" mass="5565">MYWLLIFQRLDLIFGHVSWLILANMVVSLNIFTYVPMSLVIWSWYA</sequence>